<organism evidence="3 4">
    <name type="scientific">Pelotomaculum schinkii</name>
    <dbReference type="NCBI Taxonomy" id="78350"/>
    <lineage>
        <taxon>Bacteria</taxon>
        <taxon>Bacillati</taxon>
        <taxon>Bacillota</taxon>
        <taxon>Clostridia</taxon>
        <taxon>Eubacteriales</taxon>
        <taxon>Desulfotomaculaceae</taxon>
        <taxon>Pelotomaculum</taxon>
    </lineage>
</organism>
<evidence type="ECO:0000259" key="2">
    <source>
        <dbReference type="Pfam" id="PF02579"/>
    </source>
</evidence>
<protein>
    <submittedName>
        <fullName evidence="3">Dinitrogenase iron-molybdenum cofactor</fullName>
    </submittedName>
</protein>
<name>A0A4Y7R8R0_9FIRM</name>
<proteinExistence type="predicted"/>
<feature type="compositionally biased region" description="Basic and acidic residues" evidence="1">
    <location>
        <begin position="116"/>
        <end position="129"/>
    </location>
</feature>
<keyword evidence="4" id="KW-1185">Reference proteome</keyword>
<evidence type="ECO:0000313" key="4">
    <source>
        <dbReference type="Proteomes" id="UP000298324"/>
    </source>
</evidence>
<gene>
    <name evidence="3" type="ORF">Psch_03783</name>
</gene>
<dbReference type="EMBL" id="QFGA01000003">
    <property type="protein sequence ID" value="TEB05020.1"/>
    <property type="molecule type" value="Genomic_DNA"/>
</dbReference>
<dbReference type="Gene3D" id="3.30.420.130">
    <property type="entry name" value="Dinitrogenase iron-molybdenum cofactor biosynthesis domain"/>
    <property type="match status" value="1"/>
</dbReference>
<feature type="domain" description="Dinitrogenase iron-molybdenum cofactor biosynthesis" evidence="2">
    <location>
        <begin position="14"/>
        <end position="100"/>
    </location>
</feature>
<feature type="region of interest" description="Disordered" evidence="1">
    <location>
        <begin position="109"/>
        <end position="130"/>
    </location>
</feature>
<dbReference type="Pfam" id="PF02579">
    <property type="entry name" value="Nitro_FeMo-Co"/>
    <property type="match status" value="1"/>
</dbReference>
<accession>A0A4Y7R8R0</accession>
<sequence>MKIAVSANGPDLKSIVGESFENSPYLLIIETDDMSIDSYKNNDPQHGTDDLKMAENIINADCEVLITGTIERPAFEMVALAGVTRFCGKGYRVQEAIRLMDEYNLDFITDENGADPETREERHKHDRGTCEGNTCEGNTCDTCDGNTCS</sequence>
<dbReference type="Proteomes" id="UP000298324">
    <property type="component" value="Unassembled WGS sequence"/>
</dbReference>
<dbReference type="RefSeq" id="WP_190259288.1">
    <property type="nucleotide sequence ID" value="NZ_QFGA01000003.1"/>
</dbReference>
<evidence type="ECO:0000256" key="1">
    <source>
        <dbReference type="SAM" id="MobiDB-lite"/>
    </source>
</evidence>
<dbReference type="SUPFAM" id="SSF53146">
    <property type="entry name" value="Nitrogenase accessory factor-like"/>
    <property type="match status" value="1"/>
</dbReference>
<dbReference type="PANTHER" id="PTHR42983">
    <property type="entry name" value="DINITROGENASE IRON-MOLYBDENUM COFACTOR PROTEIN-RELATED"/>
    <property type="match status" value="1"/>
</dbReference>
<dbReference type="InterPro" id="IPR003731">
    <property type="entry name" value="Di-Nase_FeMo-co_biosynth"/>
</dbReference>
<dbReference type="AlphaFoldDB" id="A0A4Y7R8R0"/>
<dbReference type="InterPro" id="IPR036105">
    <property type="entry name" value="DiNase_FeMo-co_biosyn_sf"/>
</dbReference>
<dbReference type="PANTHER" id="PTHR42983:SF1">
    <property type="entry name" value="IRON-MOLYBDENUM PROTEIN"/>
    <property type="match status" value="1"/>
</dbReference>
<reference evidence="3 4" key="1">
    <citation type="journal article" date="2018" name="Environ. Microbiol.">
        <title>Novel energy conservation strategies and behaviour of Pelotomaculum schinkii driving syntrophic propionate catabolism.</title>
        <authorList>
            <person name="Hidalgo-Ahumada C.A.P."/>
            <person name="Nobu M.K."/>
            <person name="Narihiro T."/>
            <person name="Tamaki H."/>
            <person name="Liu W.T."/>
            <person name="Kamagata Y."/>
            <person name="Stams A.J.M."/>
            <person name="Imachi H."/>
            <person name="Sousa D.Z."/>
        </authorList>
    </citation>
    <scope>NUCLEOTIDE SEQUENCE [LARGE SCALE GENOMIC DNA]</scope>
    <source>
        <strain evidence="3 4">HH</strain>
    </source>
</reference>
<evidence type="ECO:0000313" key="3">
    <source>
        <dbReference type="EMBL" id="TEB05020.1"/>
    </source>
</evidence>
<comment type="caution">
    <text evidence="3">The sequence shown here is derived from an EMBL/GenBank/DDBJ whole genome shotgun (WGS) entry which is preliminary data.</text>
</comment>